<dbReference type="AlphaFoldDB" id="A0A8K0V8T2"/>
<protein>
    <submittedName>
        <fullName evidence="2">Uncharacterized protein</fullName>
    </submittedName>
</protein>
<name>A0A8K0V8T2_9ENTR</name>
<keyword evidence="1" id="KW-0732">Signal</keyword>
<comment type="caution">
    <text evidence="2">The sequence shown here is derived from an EMBL/GenBank/DDBJ whole genome shotgun (WGS) entry which is preliminary data.</text>
</comment>
<dbReference type="Pfam" id="PF13983">
    <property type="entry name" value="YsaB"/>
    <property type="match status" value="1"/>
</dbReference>
<evidence type="ECO:0000313" key="3">
    <source>
        <dbReference type="Proteomes" id="UP000659047"/>
    </source>
</evidence>
<proteinExistence type="predicted"/>
<organism evidence="2 3">
    <name type="scientific">Tenebrionibacter intestinalis</name>
    <dbReference type="NCBI Taxonomy" id="2799638"/>
    <lineage>
        <taxon>Bacteria</taxon>
        <taxon>Pseudomonadati</taxon>
        <taxon>Pseudomonadota</taxon>
        <taxon>Gammaproteobacteria</taxon>
        <taxon>Enterobacterales</taxon>
        <taxon>Enterobacteriaceae</taxon>
        <taxon>Tenebrionibacter/Tenebrionicola group</taxon>
        <taxon>Tenebrionibacter</taxon>
    </lineage>
</organism>
<evidence type="ECO:0000313" key="2">
    <source>
        <dbReference type="EMBL" id="MBK4717014.1"/>
    </source>
</evidence>
<keyword evidence="3" id="KW-1185">Reference proteome</keyword>
<dbReference type="InterPro" id="IPR025728">
    <property type="entry name" value="YsaB-like"/>
</dbReference>
<dbReference type="Proteomes" id="UP000659047">
    <property type="component" value="Unassembled WGS sequence"/>
</dbReference>
<gene>
    <name evidence="2" type="ORF">JJB97_17150</name>
</gene>
<dbReference type="EMBL" id="JAEPBH010000073">
    <property type="protein sequence ID" value="MBK4717014.1"/>
    <property type="molecule type" value="Genomic_DNA"/>
</dbReference>
<evidence type="ECO:0000256" key="1">
    <source>
        <dbReference type="ARBA" id="ARBA00022729"/>
    </source>
</evidence>
<sequence>MQAQGFDALQGSQEMYGRTGRAEGFTCTFDPQGLFLHLSMR</sequence>
<accession>A0A8K0V8T2</accession>
<reference evidence="2" key="1">
    <citation type="submission" date="2021-01" db="EMBL/GenBank/DDBJ databases">
        <title>Intestinitalea alba gen. nov., sp. nov., a novel genus of the family Enterobacteriaceae, isolated from the gut of the plastic-eating mealworm Tenebrio molitor L.</title>
        <authorList>
            <person name="Yang Y."/>
        </authorList>
    </citation>
    <scope>NUCLEOTIDE SEQUENCE</scope>
    <source>
        <strain evidence="2">BIT-L3</strain>
    </source>
</reference>